<dbReference type="AlphaFoldDB" id="A0A7L2Y234"/>
<feature type="non-terminal residue" evidence="2">
    <location>
        <position position="1"/>
    </location>
</feature>
<organism evidence="2 3">
    <name type="scientific">Erpornis zantholeuca</name>
    <dbReference type="NCBI Taxonomy" id="1112836"/>
    <lineage>
        <taxon>Eukaryota</taxon>
        <taxon>Metazoa</taxon>
        <taxon>Chordata</taxon>
        <taxon>Craniata</taxon>
        <taxon>Vertebrata</taxon>
        <taxon>Euteleostomi</taxon>
        <taxon>Archelosauria</taxon>
        <taxon>Archosauria</taxon>
        <taxon>Dinosauria</taxon>
        <taxon>Saurischia</taxon>
        <taxon>Theropoda</taxon>
        <taxon>Coelurosauria</taxon>
        <taxon>Aves</taxon>
        <taxon>Neognathae</taxon>
        <taxon>Neoaves</taxon>
        <taxon>Telluraves</taxon>
        <taxon>Australaves</taxon>
        <taxon>Passeriformes</taxon>
        <taxon>Sylvioidea</taxon>
        <taxon>Timaliidae</taxon>
        <taxon>Erpornis</taxon>
    </lineage>
</organism>
<accession>A0A7L2Y234</accession>
<evidence type="ECO:0000313" key="2">
    <source>
        <dbReference type="EMBL" id="NXS88883.1"/>
    </source>
</evidence>
<keyword evidence="3" id="KW-1185">Reference proteome</keyword>
<protein>
    <submittedName>
        <fullName evidence="2">CC171 protein</fullName>
    </submittedName>
</protein>
<feature type="region of interest" description="Disordered" evidence="1">
    <location>
        <begin position="351"/>
        <end position="373"/>
    </location>
</feature>
<evidence type="ECO:0000256" key="1">
    <source>
        <dbReference type="SAM" id="MobiDB-lite"/>
    </source>
</evidence>
<dbReference type="InterPro" id="IPR038820">
    <property type="entry name" value="CCDC171"/>
</dbReference>
<gene>
    <name evidence="2" type="primary">Ccdc171_1</name>
    <name evidence="2" type="ORF">ERPZAN_R00963</name>
</gene>
<sequence length="414" mass="47447">KERSSLLAACALLSGALCPLYGRLRAMSSQRDLLQDQVNLQDLVNQQIVSLLRVLPTNMENIPDEARLRQRRAKGLVYVFRRAVIAVLAANRLRLLAQHSCCLFVWTDGSRGNTRIQVCVGETRGKPNVSRFEKEGVGCVEALDWLTSTNLHRVILSSVSELQDVLDKPDPNSWLAGHSLVCAARSSFAKLMDNLNILMEAVQVNPCTTYLERDSLIQRLACGLQRLDAQALEAGLYERLSTTRNIAILQHEVFELLRRHHAAEAACHSLHLQLAEFRSVFSEMQKDADKAHELQEQLDALQKVSIFDTTYVSWQKKTHENVHEELEKALQREQEARLLLQEHERRLQELSNRLEVHATPDADRNQDLKESPKSLSEALEELKRKDRVLHHHKKVIEDMERDRQWLRDYGEEAK</sequence>
<dbReference type="PANTHER" id="PTHR47899:SF1">
    <property type="entry name" value="COILED-COIL DOMAIN-CONTAINING PROTEIN 171"/>
    <property type="match status" value="1"/>
</dbReference>
<reference evidence="2 3" key="1">
    <citation type="submission" date="2019-09" db="EMBL/GenBank/DDBJ databases">
        <title>Bird 10,000 Genomes (B10K) Project - Family phase.</title>
        <authorList>
            <person name="Zhang G."/>
        </authorList>
    </citation>
    <scope>NUCLEOTIDE SEQUENCE [LARGE SCALE GENOMIC DNA]</scope>
    <source>
        <strain evidence="2">B10K-DU-002-58</strain>
        <tissue evidence="2">Muscle</tissue>
    </source>
</reference>
<dbReference type="Proteomes" id="UP000545329">
    <property type="component" value="Unassembled WGS sequence"/>
</dbReference>
<feature type="compositionally biased region" description="Basic and acidic residues" evidence="1">
    <location>
        <begin position="351"/>
        <end position="372"/>
    </location>
</feature>
<name>A0A7L2Y234_9PASS</name>
<dbReference type="PANTHER" id="PTHR47899">
    <property type="entry name" value="COILED-COIL DOMAIN-CONTAINING PROTEIN 171"/>
    <property type="match status" value="1"/>
</dbReference>
<dbReference type="OrthoDB" id="287623at2759"/>
<comment type="caution">
    <text evidence="2">The sequence shown here is derived from an EMBL/GenBank/DDBJ whole genome shotgun (WGS) entry which is preliminary data.</text>
</comment>
<evidence type="ECO:0000313" key="3">
    <source>
        <dbReference type="Proteomes" id="UP000545329"/>
    </source>
</evidence>
<dbReference type="EMBL" id="VZTN01033686">
    <property type="protein sequence ID" value="NXS88883.1"/>
    <property type="molecule type" value="Genomic_DNA"/>
</dbReference>
<proteinExistence type="predicted"/>
<feature type="non-terminal residue" evidence="2">
    <location>
        <position position="414"/>
    </location>
</feature>